<sequence>MVLTIFLIFQQVQGYSLLDRVYHKNDIRNQLPDFRTSDADVGIRSHHFVGTFRGNPIKTRQNHVFIDDNGVPIPLLPFHDFSKESPEPIKNSQLMAHHLNRQHKLRRLGAHI</sequence>
<dbReference type="AlphaFoldDB" id="A0A9P1MVU1"/>
<gene>
    <name evidence="1" type="ORF">CAMP_LOCUS3285</name>
</gene>
<comment type="caution">
    <text evidence="1">The sequence shown here is derived from an EMBL/GenBank/DDBJ whole genome shotgun (WGS) entry which is preliminary data.</text>
</comment>
<dbReference type="OrthoDB" id="5864371at2759"/>
<protein>
    <submittedName>
        <fullName evidence="1">Uncharacterized protein</fullName>
    </submittedName>
</protein>
<evidence type="ECO:0000313" key="1">
    <source>
        <dbReference type="EMBL" id="CAI5440648.1"/>
    </source>
</evidence>
<dbReference type="Proteomes" id="UP001152747">
    <property type="component" value="Unassembled WGS sequence"/>
</dbReference>
<accession>A0A9P1MVU1</accession>
<reference evidence="1" key="1">
    <citation type="submission" date="2022-11" db="EMBL/GenBank/DDBJ databases">
        <authorList>
            <person name="Kikuchi T."/>
        </authorList>
    </citation>
    <scope>NUCLEOTIDE SEQUENCE</scope>
    <source>
        <strain evidence="1">PS1010</strain>
    </source>
</reference>
<evidence type="ECO:0000313" key="2">
    <source>
        <dbReference type="Proteomes" id="UP001152747"/>
    </source>
</evidence>
<keyword evidence="2" id="KW-1185">Reference proteome</keyword>
<name>A0A9P1MVU1_9PELO</name>
<dbReference type="EMBL" id="CANHGI010000002">
    <property type="protein sequence ID" value="CAI5440648.1"/>
    <property type="molecule type" value="Genomic_DNA"/>
</dbReference>
<proteinExistence type="predicted"/>
<organism evidence="1 2">
    <name type="scientific">Caenorhabditis angaria</name>
    <dbReference type="NCBI Taxonomy" id="860376"/>
    <lineage>
        <taxon>Eukaryota</taxon>
        <taxon>Metazoa</taxon>
        <taxon>Ecdysozoa</taxon>
        <taxon>Nematoda</taxon>
        <taxon>Chromadorea</taxon>
        <taxon>Rhabditida</taxon>
        <taxon>Rhabditina</taxon>
        <taxon>Rhabditomorpha</taxon>
        <taxon>Rhabditoidea</taxon>
        <taxon>Rhabditidae</taxon>
        <taxon>Peloderinae</taxon>
        <taxon>Caenorhabditis</taxon>
    </lineage>
</organism>